<comment type="function">
    <text evidence="7">Involved in the establishment and dorsoventral patterning of germ layers in the embryo.</text>
</comment>
<feature type="compositionally biased region" description="Low complexity" evidence="9">
    <location>
        <begin position="83"/>
        <end position="94"/>
    </location>
</feature>
<dbReference type="InterPro" id="IPR011598">
    <property type="entry name" value="bHLH_dom"/>
</dbReference>
<dbReference type="GO" id="GO:0000977">
    <property type="term" value="F:RNA polymerase II transcription regulatory region sequence-specific DNA binding"/>
    <property type="evidence" value="ECO:0007669"/>
    <property type="project" value="TreeGrafter"/>
</dbReference>
<dbReference type="Proteomes" id="UP000821853">
    <property type="component" value="Chromosome 3"/>
</dbReference>
<feature type="domain" description="BHLH" evidence="10">
    <location>
        <begin position="146"/>
        <end position="197"/>
    </location>
</feature>
<dbReference type="SUPFAM" id="SSF47459">
    <property type="entry name" value="HLH, helix-loop-helix DNA-binding domain"/>
    <property type="match status" value="1"/>
</dbReference>
<evidence type="ECO:0000256" key="3">
    <source>
        <dbReference type="ARBA" id="ARBA00023015"/>
    </source>
</evidence>
<evidence type="ECO:0000256" key="6">
    <source>
        <dbReference type="ARBA" id="ARBA00023242"/>
    </source>
</evidence>
<gene>
    <name evidence="11" type="ORF">HPB48_019099</name>
</gene>
<keyword evidence="1" id="KW-0217">Developmental protein</keyword>
<organism evidence="11 12">
    <name type="scientific">Haemaphysalis longicornis</name>
    <name type="common">Bush tick</name>
    <dbReference type="NCBI Taxonomy" id="44386"/>
    <lineage>
        <taxon>Eukaryota</taxon>
        <taxon>Metazoa</taxon>
        <taxon>Ecdysozoa</taxon>
        <taxon>Arthropoda</taxon>
        <taxon>Chelicerata</taxon>
        <taxon>Arachnida</taxon>
        <taxon>Acari</taxon>
        <taxon>Parasitiformes</taxon>
        <taxon>Ixodida</taxon>
        <taxon>Ixodoidea</taxon>
        <taxon>Ixodidae</taxon>
        <taxon>Haemaphysalinae</taxon>
        <taxon>Haemaphysalis</taxon>
    </lineage>
</organism>
<evidence type="ECO:0000256" key="8">
    <source>
        <dbReference type="ARBA" id="ARBA00072365"/>
    </source>
</evidence>
<evidence type="ECO:0000256" key="2">
    <source>
        <dbReference type="ARBA" id="ARBA00022782"/>
    </source>
</evidence>
<evidence type="ECO:0000256" key="7">
    <source>
        <dbReference type="ARBA" id="ARBA00059086"/>
    </source>
</evidence>
<keyword evidence="3" id="KW-0805">Transcription regulation</keyword>
<keyword evidence="5" id="KW-0804">Transcription</keyword>
<accession>A0A9J6FXX5</accession>
<dbReference type="GO" id="GO:0000981">
    <property type="term" value="F:DNA-binding transcription factor activity, RNA polymerase II-specific"/>
    <property type="evidence" value="ECO:0007669"/>
    <property type="project" value="TreeGrafter"/>
</dbReference>
<dbReference type="InterPro" id="IPR050283">
    <property type="entry name" value="E-box_TF_Regulators"/>
</dbReference>
<proteinExistence type="predicted"/>
<dbReference type="VEuPathDB" id="VectorBase:HLOH_059658"/>
<evidence type="ECO:0000313" key="12">
    <source>
        <dbReference type="Proteomes" id="UP000821853"/>
    </source>
</evidence>
<keyword evidence="4" id="KW-0238">DNA-binding</keyword>
<keyword evidence="2" id="KW-0221">Differentiation</keyword>
<dbReference type="PANTHER" id="PTHR23349:SF50">
    <property type="entry name" value="PROTEIN TWIST"/>
    <property type="match status" value="1"/>
</dbReference>
<protein>
    <recommendedName>
        <fullName evidence="8">Protein twist</fullName>
    </recommendedName>
</protein>
<dbReference type="AlphaFoldDB" id="A0A9J6FXX5"/>
<dbReference type="InterPro" id="IPR036638">
    <property type="entry name" value="HLH_DNA-bd_sf"/>
</dbReference>
<evidence type="ECO:0000256" key="1">
    <source>
        <dbReference type="ARBA" id="ARBA00022473"/>
    </source>
</evidence>
<dbReference type="OrthoDB" id="8583783at2759"/>
<sequence length="238" mass="26586">MPHTPSTFPTTAVQEASSCLPSAVDSSHHYSRALQVAYQSLSTHPHLYGQHDEHSSQLKHIIFDHPLTQLLTSNGNGSSHQQLPSPNSPEESLSVADAGSVVKRRRSSPQQQQHLAVKRESSDGESSPDGSRSRKRPCQSMDELQNQRMLANVRERQRTQSLNEAFASLRKIIPTMPSDKLSKIQTLKLASMYIAFLFEVLNCDEPDSKLSSQCSFIAHEHLSYAFSVWRMEGEFSAL</sequence>
<reference evidence="11 12" key="1">
    <citation type="journal article" date="2020" name="Cell">
        <title>Large-Scale Comparative Analyses of Tick Genomes Elucidate Their Genetic Diversity and Vector Capacities.</title>
        <authorList>
            <consortium name="Tick Genome and Microbiome Consortium (TIGMIC)"/>
            <person name="Jia N."/>
            <person name="Wang J."/>
            <person name="Shi W."/>
            <person name="Du L."/>
            <person name="Sun Y."/>
            <person name="Zhan W."/>
            <person name="Jiang J.F."/>
            <person name="Wang Q."/>
            <person name="Zhang B."/>
            <person name="Ji P."/>
            <person name="Bell-Sakyi L."/>
            <person name="Cui X.M."/>
            <person name="Yuan T.T."/>
            <person name="Jiang B.G."/>
            <person name="Yang W.F."/>
            <person name="Lam T.T."/>
            <person name="Chang Q.C."/>
            <person name="Ding S.J."/>
            <person name="Wang X.J."/>
            <person name="Zhu J.G."/>
            <person name="Ruan X.D."/>
            <person name="Zhao L."/>
            <person name="Wei J.T."/>
            <person name="Ye R.Z."/>
            <person name="Que T.C."/>
            <person name="Du C.H."/>
            <person name="Zhou Y.H."/>
            <person name="Cheng J.X."/>
            <person name="Dai P.F."/>
            <person name="Guo W.B."/>
            <person name="Han X.H."/>
            <person name="Huang E.J."/>
            <person name="Li L.F."/>
            <person name="Wei W."/>
            <person name="Gao Y.C."/>
            <person name="Liu J.Z."/>
            <person name="Shao H.Z."/>
            <person name="Wang X."/>
            <person name="Wang C.C."/>
            <person name="Yang T.C."/>
            <person name="Huo Q.B."/>
            <person name="Li W."/>
            <person name="Chen H.Y."/>
            <person name="Chen S.E."/>
            <person name="Zhou L.G."/>
            <person name="Ni X.B."/>
            <person name="Tian J.H."/>
            <person name="Sheng Y."/>
            <person name="Liu T."/>
            <person name="Pan Y.S."/>
            <person name="Xia L.Y."/>
            <person name="Li J."/>
            <person name="Zhao F."/>
            <person name="Cao W.C."/>
        </authorList>
    </citation>
    <scope>NUCLEOTIDE SEQUENCE [LARGE SCALE GENOMIC DNA]</scope>
    <source>
        <strain evidence="11">HaeL-2018</strain>
    </source>
</reference>
<dbReference type="OMA" id="CHSFEEL"/>
<dbReference type="FunFam" id="4.10.280.10:FF:000030">
    <property type="entry name" value="Twist transcription factor"/>
    <property type="match status" value="1"/>
</dbReference>
<evidence type="ECO:0000313" key="11">
    <source>
        <dbReference type="EMBL" id="KAH9370974.1"/>
    </source>
</evidence>
<dbReference type="Pfam" id="PF00010">
    <property type="entry name" value="HLH"/>
    <property type="match status" value="1"/>
</dbReference>
<evidence type="ECO:0000256" key="5">
    <source>
        <dbReference type="ARBA" id="ARBA00023163"/>
    </source>
</evidence>
<keyword evidence="12" id="KW-1185">Reference proteome</keyword>
<keyword evidence="6" id="KW-0539">Nucleus</keyword>
<dbReference type="EMBL" id="JABSTR010000005">
    <property type="protein sequence ID" value="KAH9370974.1"/>
    <property type="molecule type" value="Genomic_DNA"/>
</dbReference>
<dbReference type="PANTHER" id="PTHR23349">
    <property type="entry name" value="BASIC HELIX-LOOP-HELIX TRANSCRIPTION FACTOR, TWIST"/>
    <property type="match status" value="1"/>
</dbReference>
<feature type="compositionally biased region" description="Polar residues" evidence="9">
    <location>
        <begin position="72"/>
        <end position="82"/>
    </location>
</feature>
<dbReference type="SMART" id="SM00353">
    <property type="entry name" value="HLH"/>
    <property type="match status" value="1"/>
</dbReference>
<evidence type="ECO:0000256" key="9">
    <source>
        <dbReference type="SAM" id="MobiDB-lite"/>
    </source>
</evidence>
<feature type="region of interest" description="Disordered" evidence="9">
    <location>
        <begin position="72"/>
        <end position="142"/>
    </location>
</feature>
<dbReference type="PROSITE" id="PS50888">
    <property type="entry name" value="BHLH"/>
    <property type="match status" value="1"/>
</dbReference>
<dbReference type="GO" id="GO:0030154">
    <property type="term" value="P:cell differentiation"/>
    <property type="evidence" value="ECO:0007669"/>
    <property type="project" value="UniProtKB-KW"/>
</dbReference>
<evidence type="ECO:0000256" key="4">
    <source>
        <dbReference type="ARBA" id="ARBA00023125"/>
    </source>
</evidence>
<comment type="caution">
    <text evidence="11">The sequence shown here is derived from an EMBL/GenBank/DDBJ whole genome shotgun (WGS) entry which is preliminary data.</text>
</comment>
<dbReference type="Gene3D" id="4.10.280.10">
    <property type="entry name" value="Helix-loop-helix DNA-binding domain"/>
    <property type="match status" value="1"/>
</dbReference>
<name>A0A9J6FXX5_HAELO</name>
<evidence type="ECO:0000259" key="10">
    <source>
        <dbReference type="PROSITE" id="PS50888"/>
    </source>
</evidence>
<dbReference type="GO" id="GO:0046983">
    <property type="term" value="F:protein dimerization activity"/>
    <property type="evidence" value="ECO:0007669"/>
    <property type="project" value="InterPro"/>
</dbReference>